<organism evidence="8 9">
    <name type="scientific">Blautia hansenii</name>
    <name type="common">Ruminococcus hansenii</name>
    <dbReference type="NCBI Taxonomy" id="1322"/>
    <lineage>
        <taxon>Bacteria</taxon>
        <taxon>Bacillati</taxon>
        <taxon>Bacillota</taxon>
        <taxon>Clostridia</taxon>
        <taxon>Lachnospirales</taxon>
        <taxon>Lachnospiraceae</taxon>
        <taxon>Blautia</taxon>
    </lineage>
</organism>
<dbReference type="RefSeq" id="WP_173747812.1">
    <property type="nucleotide sequence ID" value="NZ_JAAITA010000002.1"/>
</dbReference>
<dbReference type="SUPFAM" id="SSF53187">
    <property type="entry name" value="Zn-dependent exopeptidases"/>
    <property type="match status" value="1"/>
</dbReference>
<dbReference type="PANTHER" id="PTHR37326">
    <property type="entry name" value="BLL3975 PROTEIN"/>
    <property type="match status" value="1"/>
</dbReference>
<dbReference type="SUPFAM" id="SSF53335">
    <property type="entry name" value="S-adenosyl-L-methionine-dependent methyltransferases"/>
    <property type="match status" value="1"/>
</dbReference>
<name>A0ABX2I4B5_BLAHA</name>
<dbReference type="InterPro" id="IPR053138">
    <property type="entry name" value="N-alpha-Ac-DABA_deacetylase"/>
</dbReference>
<comment type="cofactor">
    <cofactor evidence="1">
        <name>Zn(2+)</name>
        <dbReference type="ChEBI" id="CHEBI:29105"/>
    </cofactor>
</comment>
<accession>A0ABX2I4B5</accession>
<keyword evidence="9" id="KW-1185">Reference proteome</keyword>
<keyword evidence="8" id="KW-0489">Methyltransferase</keyword>
<evidence type="ECO:0000313" key="9">
    <source>
        <dbReference type="Proteomes" id="UP000822142"/>
    </source>
</evidence>
<dbReference type="EMBL" id="JAAITA010000002">
    <property type="protein sequence ID" value="NSJ85140.1"/>
    <property type="molecule type" value="Genomic_DNA"/>
</dbReference>
<evidence type="ECO:0000256" key="2">
    <source>
        <dbReference type="ARBA" id="ARBA00005988"/>
    </source>
</evidence>
<keyword evidence="8" id="KW-0808">Transferase</keyword>
<keyword evidence="4" id="KW-0378">Hydrolase</keyword>
<dbReference type="PROSITE" id="PS00132">
    <property type="entry name" value="CARBOXYPEPT_ZN_1"/>
    <property type="match status" value="1"/>
</dbReference>
<evidence type="ECO:0000256" key="5">
    <source>
        <dbReference type="ARBA" id="ARBA00022833"/>
    </source>
</evidence>
<dbReference type="GO" id="GO:0032259">
    <property type="term" value="P:methylation"/>
    <property type="evidence" value="ECO:0007669"/>
    <property type="project" value="UniProtKB-KW"/>
</dbReference>
<dbReference type="CDD" id="cd02440">
    <property type="entry name" value="AdoMet_MTases"/>
    <property type="match status" value="1"/>
</dbReference>
<dbReference type="InterPro" id="IPR055438">
    <property type="entry name" value="AstE_AspA_cat"/>
</dbReference>
<dbReference type="InterPro" id="IPR029063">
    <property type="entry name" value="SAM-dependent_MTases_sf"/>
</dbReference>
<dbReference type="Pfam" id="PF24827">
    <property type="entry name" value="AstE_AspA_cat"/>
    <property type="match status" value="1"/>
</dbReference>
<dbReference type="CDD" id="cd06254">
    <property type="entry name" value="M14_ASTE_ASPA-like"/>
    <property type="match status" value="1"/>
</dbReference>
<comment type="similarity">
    <text evidence="2">Belongs to the peptidase M14 family.</text>
</comment>
<dbReference type="Pfam" id="PF08241">
    <property type="entry name" value="Methyltransf_11"/>
    <property type="match status" value="1"/>
</dbReference>
<evidence type="ECO:0000256" key="1">
    <source>
        <dbReference type="ARBA" id="ARBA00001947"/>
    </source>
</evidence>
<keyword evidence="3" id="KW-0479">Metal-binding</keyword>
<dbReference type="InterPro" id="IPR013216">
    <property type="entry name" value="Methyltransf_11"/>
</dbReference>
<evidence type="ECO:0000313" key="8">
    <source>
        <dbReference type="EMBL" id="NSJ85140.1"/>
    </source>
</evidence>
<keyword evidence="5" id="KW-0862">Zinc</keyword>
<dbReference type="PANTHER" id="PTHR37326:SF1">
    <property type="entry name" value="BLL3975 PROTEIN"/>
    <property type="match status" value="1"/>
</dbReference>
<evidence type="ECO:0000259" key="6">
    <source>
        <dbReference type="Pfam" id="PF08241"/>
    </source>
</evidence>
<proteinExistence type="inferred from homology"/>
<feature type="domain" description="Succinylglutamate desuccinylase/Aspartoacylase catalytic" evidence="7">
    <location>
        <begin position="43"/>
        <end position="229"/>
    </location>
</feature>
<comment type="caution">
    <text evidence="8">The sequence shown here is derived from an EMBL/GenBank/DDBJ whole genome shotgun (WGS) entry which is preliminary data.</text>
</comment>
<dbReference type="Gene3D" id="3.40.630.10">
    <property type="entry name" value="Zn peptidases"/>
    <property type="match status" value="1"/>
</dbReference>
<protein>
    <submittedName>
        <fullName evidence="8">Methyltransferase domain-containing protein</fullName>
    </submittedName>
</protein>
<sequence length="564" mass="63294">MEKNKVFCLGNFQAEPGEKKSGYLFVGNGEFELPVTILNGEKQGKTVLITAGVHAAEYVGIQSAMELAEHLHPEKIAGTVVIVKVVNRQAFEMRSGSEGFEDGVNLNRVFPGKETGSQMERLAYAIEKELFPGVDFYIDLHSGDSYEQLTPYIYYAGVAEPRVVEAAREMAQQADVPYMVRSCVAGGGCYNYAAQLGIPSVLIERGQMGAWTEEEAHSTRRDVRNILCHLGVYLGQKDYRNYYPLEVTDVSYQAANQNGIWYPYKSPGDMIRQGEVLGVVKDYEGTVLEVCRAEYDGVVLYQTGSLQVKESGPMIAYGKISREADNRKKKIAGYWTKRSTSFQEQRRAELHSSLADRWLKEIGKYLPKKKLKILDVGCGSGFFTILLAQQGHEVLGVDLTPDMIERSKELAEEEGADCIFQVMDAENLTFADETFDVVISRNLTWTLPDANRAYREWLRVLKKGGCLLNFDANYGASDCADTSHLPQNHAHNKLGEELLQECEEIKRQLPISSYQRPAWDVGVLGNLGTVELFLDFSVSKRIYMEKDEFYNPDPLFVISARKGE</sequence>
<evidence type="ECO:0000256" key="4">
    <source>
        <dbReference type="ARBA" id="ARBA00022801"/>
    </source>
</evidence>
<dbReference type="Gene3D" id="3.40.50.150">
    <property type="entry name" value="Vaccinia Virus protein VP39"/>
    <property type="match status" value="1"/>
</dbReference>
<dbReference type="InterPro" id="IPR057246">
    <property type="entry name" value="CARBOXYPEPT_ZN_1"/>
</dbReference>
<evidence type="ECO:0000259" key="7">
    <source>
        <dbReference type="Pfam" id="PF24827"/>
    </source>
</evidence>
<feature type="domain" description="Methyltransferase type 11" evidence="6">
    <location>
        <begin position="374"/>
        <end position="467"/>
    </location>
</feature>
<reference evidence="8 9" key="1">
    <citation type="journal article" date="2020" name="Cell Host Microbe">
        <title>Functional and Genomic Variation between Human-Derived Isolates of Lachnospiraceae Reveals Inter- and Intra-Species Diversity.</title>
        <authorList>
            <person name="Sorbara M.T."/>
            <person name="Littmann E.R."/>
            <person name="Fontana E."/>
            <person name="Moody T.U."/>
            <person name="Kohout C.E."/>
            <person name="Gjonbalaj M."/>
            <person name="Eaton V."/>
            <person name="Seok R."/>
            <person name="Leiner I.M."/>
            <person name="Pamer E.G."/>
        </authorList>
    </citation>
    <scope>NUCLEOTIDE SEQUENCE [LARGE SCALE GENOMIC DNA]</scope>
    <source>
        <strain evidence="8 9">MSK.15.26</strain>
    </source>
</reference>
<evidence type="ECO:0000256" key="3">
    <source>
        <dbReference type="ARBA" id="ARBA00022723"/>
    </source>
</evidence>
<dbReference type="Proteomes" id="UP000822142">
    <property type="component" value="Unassembled WGS sequence"/>
</dbReference>
<gene>
    <name evidence="8" type="ORF">G5A70_02825</name>
</gene>
<dbReference type="GO" id="GO:0008168">
    <property type="term" value="F:methyltransferase activity"/>
    <property type="evidence" value="ECO:0007669"/>
    <property type="project" value="UniProtKB-KW"/>
</dbReference>